<gene>
    <name evidence="2" type="ORF">M3M39_05920</name>
</gene>
<keyword evidence="3" id="KW-1185">Reference proteome</keyword>
<dbReference type="EMBL" id="CP097118">
    <property type="protein sequence ID" value="USS87645.1"/>
    <property type="molecule type" value="Genomic_DNA"/>
</dbReference>
<feature type="transmembrane region" description="Helical" evidence="1">
    <location>
        <begin position="12"/>
        <end position="31"/>
    </location>
</feature>
<evidence type="ECO:0000313" key="3">
    <source>
        <dbReference type="Proteomes" id="UP001057025"/>
    </source>
</evidence>
<sequence length="65" mass="7466">MNNIKRMRKGITLADSLVGLLVICAGSLFYFETVQTIHQRTHDCDTQLKIVRKAYEQRTGLKIEV</sequence>
<name>A0ABY5BRQ2_9LACO</name>
<keyword evidence="1" id="KW-0812">Transmembrane</keyword>
<keyword evidence="1" id="KW-1133">Transmembrane helix</keyword>
<proteinExistence type="predicted"/>
<evidence type="ECO:0000256" key="1">
    <source>
        <dbReference type="SAM" id="Phobius"/>
    </source>
</evidence>
<protein>
    <submittedName>
        <fullName evidence="2">Type II secretion system protein</fullName>
    </submittedName>
</protein>
<dbReference type="Proteomes" id="UP001057025">
    <property type="component" value="Chromosome"/>
</dbReference>
<dbReference type="RefSeq" id="WP_252796936.1">
    <property type="nucleotide sequence ID" value="NZ_CP097118.1"/>
</dbReference>
<organism evidence="2 3">
    <name type="scientific">Fructilactobacillus hinvesii</name>
    <dbReference type="NCBI Taxonomy" id="2940300"/>
    <lineage>
        <taxon>Bacteria</taxon>
        <taxon>Bacillati</taxon>
        <taxon>Bacillota</taxon>
        <taxon>Bacilli</taxon>
        <taxon>Lactobacillales</taxon>
        <taxon>Lactobacillaceae</taxon>
        <taxon>Fructilactobacillus</taxon>
    </lineage>
</organism>
<reference evidence="2" key="1">
    <citation type="submission" date="2022-05" db="EMBL/GenBank/DDBJ databases">
        <authorList>
            <person name="Oliphant S.A."/>
            <person name="Watson-Haigh N.S."/>
            <person name="Sumby K.M."/>
            <person name="Gardner J.M."/>
            <person name="Jiranek V."/>
        </authorList>
    </citation>
    <scope>NUCLEOTIDE SEQUENCE</scope>
    <source>
        <strain evidence="2">KI11_C11</strain>
    </source>
</reference>
<evidence type="ECO:0000313" key="2">
    <source>
        <dbReference type="EMBL" id="USS87645.1"/>
    </source>
</evidence>
<accession>A0ABY5BRQ2</accession>
<keyword evidence="1" id="KW-0472">Membrane</keyword>